<dbReference type="PROSITE" id="PS51383">
    <property type="entry name" value="YJEF_C_3"/>
    <property type="match status" value="1"/>
</dbReference>
<dbReference type="PIRSF" id="PIRSF017184">
    <property type="entry name" value="Nnr"/>
    <property type="match status" value="1"/>
</dbReference>
<dbReference type="InterPro" id="IPR017953">
    <property type="entry name" value="Carbohydrate_kinase_pred_CS"/>
</dbReference>
<keyword evidence="11 18" id="KW-0413">Isomerase</keyword>
<dbReference type="InterPro" id="IPR029056">
    <property type="entry name" value="Ribokinase-like"/>
</dbReference>
<dbReference type="RefSeq" id="WP_205111022.1">
    <property type="nucleotide sequence ID" value="NZ_JACJJL010000023.1"/>
</dbReference>
<keyword evidence="23" id="KW-1185">Reference proteome</keyword>
<dbReference type="PROSITE" id="PS51385">
    <property type="entry name" value="YJEF_N"/>
    <property type="match status" value="1"/>
</dbReference>
<dbReference type="GO" id="GO:0110051">
    <property type="term" value="P:metabolite repair"/>
    <property type="evidence" value="ECO:0007669"/>
    <property type="project" value="TreeGrafter"/>
</dbReference>
<comment type="cofactor">
    <cofactor evidence="17">
        <name>Mg(2+)</name>
        <dbReference type="ChEBI" id="CHEBI:18420"/>
    </cofactor>
</comment>
<keyword evidence="9 18" id="KW-0630">Potassium</keyword>
<comment type="caution">
    <text evidence="18">Lacks conserved residue(s) required for the propagation of feature annotation.</text>
</comment>
<dbReference type="GO" id="GO:0052856">
    <property type="term" value="F:NAD(P)HX epimerase activity"/>
    <property type="evidence" value="ECO:0007669"/>
    <property type="project" value="UniProtKB-UniRule"/>
</dbReference>
<evidence type="ECO:0000259" key="20">
    <source>
        <dbReference type="PROSITE" id="PS51383"/>
    </source>
</evidence>
<evidence type="ECO:0000256" key="9">
    <source>
        <dbReference type="ARBA" id="ARBA00022958"/>
    </source>
</evidence>
<keyword evidence="8 17" id="KW-0521">NADP</keyword>
<evidence type="ECO:0000313" key="23">
    <source>
        <dbReference type="Proteomes" id="UP000764045"/>
    </source>
</evidence>
<comment type="function">
    <text evidence="18">Catalyzes the epimerization of the S- and R-forms of NAD(P)HX, a damaged form of NAD(P)H that is a result of enzymatic or heat-dependent hydration. This is a prerequisite for the S-specific NAD(P)H-hydrate dehydratase to allow the repair of both epimers of NAD(P)HX.</text>
</comment>
<evidence type="ECO:0000256" key="10">
    <source>
        <dbReference type="ARBA" id="ARBA00023027"/>
    </source>
</evidence>
<keyword evidence="10 17" id="KW-0520">NAD</keyword>
<keyword evidence="12 17" id="KW-0456">Lyase</keyword>
<dbReference type="GO" id="GO:0046872">
    <property type="term" value="F:metal ion binding"/>
    <property type="evidence" value="ECO:0007669"/>
    <property type="project" value="UniProtKB-UniRule"/>
</dbReference>
<dbReference type="PANTHER" id="PTHR12592:SF0">
    <property type="entry name" value="ATP-DEPENDENT (S)-NAD(P)H-HYDRATE DEHYDRATASE"/>
    <property type="match status" value="1"/>
</dbReference>
<dbReference type="GO" id="GO:0046496">
    <property type="term" value="P:nicotinamide nucleotide metabolic process"/>
    <property type="evidence" value="ECO:0007669"/>
    <property type="project" value="UniProtKB-UniRule"/>
</dbReference>
<dbReference type="Pfam" id="PF03853">
    <property type="entry name" value="YjeF_N"/>
    <property type="match status" value="1"/>
</dbReference>
<comment type="subunit">
    <text evidence="17">Homotetramer.</text>
</comment>
<protein>
    <recommendedName>
        <fullName evidence="19">Bifunctional NAD(P)H-hydrate repair enzyme</fullName>
    </recommendedName>
    <alternativeName>
        <fullName evidence="19">Nicotinamide nucleotide repair protein</fullName>
    </alternativeName>
    <domain>
        <recommendedName>
            <fullName evidence="19">ADP-dependent (S)-NAD(P)H-hydrate dehydratase</fullName>
            <ecNumber evidence="19">4.2.1.136</ecNumber>
        </recommendedName>
        <alternativeName>
            <fullName evidence="19">ADP-dependent NAD(P)HX dehydratase</fullName>
        </alternativeName>
    </domain>
    <domain>
        <recommendedName>
            <fullName evidence="19">NAD(P)H-hydrate epimerase</fullName>
            <ecNumber evidence="19">5.1.99.6</ecNumber>
        </recommendedName>
    </domain>
</protein>
<dbReference type="EC" id="4.2.1.136" evidence="19"/>
<feature type="binding site" evidence="18">
    <location>
        <begin position="57"/>
        <end position="61"/>
    </location>
    <ligand>
        <name>(6S)-NADPHX</name>
        <dbReference type="ChEBI" id="CHEBI:64076"/>
    </ligand>
</feature>
<feature type="binding site" evidence="17">
    <location>
        <begin position="413"/>
        <end position="417"/>
    </location>
    <ligand>
        <name>AMP</name>
        <dbReference type="ChEBI" id="CHEBI:456215"/>
    </ligand>
</feature>
<dbReference type="EMBL" id="JACJJL010000023">
    <property type="protein sequence ID" value="MBM6662537.1"/>
    <property type="molecule type" value="Genomic_DNA"/>
</dbReference>
<dbReference type="CDD" id="cd01171">
    <property type="entry name" value="YXKO-related"/>
    <property type="match status" value="1"/>
</dbReference>
<dbReference type="SUPFAM" id="SSF64153">
    <property type="entry name" value="YjeF N-terminal domain-like"/>
    <property type="match status" value="1"/>
</dbReference>
<reference evidence="22 23" key="1">
    <citation type="journal article" date="2021" name="Sci. Rep.">
        <title>The distribution of antibiotic resistance genes in chicken gut microbiota commensals.</title>
        <authorList>
            <person name="Juricova H."/>
            <person name="Matiasovicova J."/>
            <person name="Kubasova T."/>
            <person name="Cejkova D."/>
            <person name="Rychlik I."/>
        </authorList>
    </citation>
    <scope>NUCLEOTIDE SEQUENCE [LARGE SCALE GENOMIC DNA]</scope>
    <source>
        <strain evidence="22 23">An819</strain>
    </source>
</reference>
<comment type="catalytic activity">
    <reaction evidence="2 18 19">
        <text>(6R)-NADPHX = (6S)-NADPHX</text>
        <dbReference type="Rhea" id="RHEA:32227"/>
        <dbReference type="ChEBI" id="CHEBI:64076"/>
        <dbReference type="ChEBI" id="CHEBI:64077"/>
        <dbReference type="EC" id="5.1.99.6"/>
    </reaction>
</comment>
<dbReference type="NCBIfam" id="TIGR00196">
    <property type="entry name" value="yjeF_cterm"/>
    <property type="match status" value="1"/>
</dbReference>
<feature type="binding site" evidence="18">
    <location>
        <position position="163"/>
    </location>
    <ligand>
        <name>K(+)</name>
        <dbReference type="ChEBI" id="CHEBI:29103"/>
    </ligand>
</feature>
<evidence type="ECO:0000256" key="1">
    <source>
        <dbReference type="ARBA" id="ARBA00000013"/>
    </source>
</evidence>
<dbReference type="Gene3D" id="3.40.1190.20">
    <property type="match status" value="1"/>
</dbReference>
<feature type="binding site" evidence="17">
    <location>
        <position position="378"/>
    </location>
    <ligand>
        <name>(6S)-NADPHX</name>
        <dbReference type="ChEBI" id="CHEBI:64076"/>
    </ligand>
</feature>
<evidence type="ECO:0000256" key="2">
    <source>
        <dbReference type="ARBA" id="ARBA00000909"/>
    </source>
</evidence>
<feature type="binding site" evidence="17">
    <location>
        <position position="327"/>
    </location>
    <ligand>
        <name>(6S)-NADPHX</name>
        <dbReference type="ChEBI" id="CHEBI:64076"/>
    </ligand>
</feature>
<feature type="domain" description="YjeF C-terminal" evidence="20">
    <location>
        <begin position="229"/>
        <end position="502"/>
    </location>
</feature>
<gene>
    <name evidence="17" type="primary">nnrD</name>
    <name evidence="18" type="synonym">nnrE</name>
    <name evidence="22" type="ORF">H6B30_12375</name>
</gene>
<comment type="function">
    <text evidence="14 19">Bifunctional enzyme that catalyzes the epimerization of the S- and R-forms of NAD(P)HX and the dehydration of the S-form of NAD(P)HX at the expense of ADP, which is converted to AMP. This allows the repair of both epimers of NAD(P)HX, a damaged form of NAD(P)H that is a result of enzymatic or heat-dependent hydration.</text>
</comment>
<evidence type="ECO:0000256" key="17">
    <source>
        <dbReference type="HAMAP-Rule" id="MF_01965"/>
    </source>
</evidence>
<dbReference type="InterPro" id="IPR030677">
    <property type="entry name" value="Nnr"/>
</dbReference>
<comment type="catalytic activity">
    <reaction evidence="16 17 19">
        <text>(6S)-NADPHX + ADP = AMP + phosphate + NADPH + H(+)</text>
        <dbReference type="Rhea" id="RHEA:32235"/>
        <dbReference type="ChEBI" id="CHEBI:15378"/>
        <dbReference type="ChEBI" id="CHEBI:43474"/>
        <dbReference type="ChEBI" id="CHEBI:57783"/>
        <dbReference type="ChEBI" id="CHEBI:64076"/>
        <dbReference type="ChEBI" id="CHEBI:456215"/>
        <dbReference type="ChEBI" id="CHEBI:456216"/>
        <dbReference type="EC" id="4.2.1.136"/>
    </reaction>
</comment>
<keyword evidence="5 18" id="KW-0479">Metal-binding</keyword>
<dbReference type="GO" id="GO:0052855">
    <property type="term" value="F:ADP-dependent NAD(P)H-hydrate dehydratase activity"/>
    <property type="evidence" value="ECO:0007669"/>
    <property type="project" value="UniProtKB-UniRule"/>
</dbReference>
<evidence type="ECO:0000256" key="18">
    <source>
        <dbReference type="HAMAP-Rule" id="MF_01966"/>
    </source>
</evidence>
<feature type="binding site" evidence="18">
    <location>
        <position position="58"/>
    </location>
    <ligand>
        <name>K(+)</name>
        <dbReference type="ChEBI" id="CHEBI:29103"/>
    </ligand>
</feature>
<comment type="similarity">
    <text evidence="17">Belongs to the NnrD/CARKD family.</text>
</comment>
<comment type="function">
    <text evidence="17">Catalyzes the dehydration of the S-form of NAD(P)HX at the expense of ADP, which is converted to AMP. Together with NAD(P)HX epimerase, which catalyzes the epimerization of the S- and R-forms, the enzyme allows the repair of both epimers of NAD(P)HX, a damaged form of NAD(P)H that is a result of enzymatic or heat-dependent hydration.</text>
</comment>
<evidence type="ECO:0000256" key="11">
    <source>
        <dbReference type="ARBA" id="ARBA00023235"/>
    </source>
</evidence>
<evidence type="ECO:0000256" key="19">
    <source>
        <dbReference type="PIRNR" id="PIRNR017184"/>
    </source>
</evidence>
<feature type="binding site" evidence="17">
    <location>
        <position position="442"/>
    </location>
    <ligand>
        <name>AMP</name>
        <dbReference type="ChEBI" id="CHEBI:456215"/>
    </ligand>
</feature>
<dbReference type="SUPFAM" id="SSF53613">
    <property type="entry name" value="Ribokinase-like"/>
    <property type="match status" value="1"/>
</dbReference>
<comment type="similarity">
    <text evidence="18">Belongs to the NnrE/AIBP family.</text>
</comment>
<evidence type="ECO:0000256" key="7">
    <source>
        <dbReference type="ARBA" id="ARBA00022840"/>
    </source>
</evidence>
<evidence type="ECO:0000259" key="21">
    <source>
        <dbReference type="PROSITE" id="PS51385"/>
    </source>
</evidence>
<feature type="domain" description="YjeF N-terminal" evidence="21">
    <location>
        <begin position="9"/>
        <end position="219"/>
    </location>
</feature>
<evidence type="ECO:0000256" key="16">
    <source>
        <dbReference type="ARBA" id="ARBA00049209"/>
    </source>
</evidence>
<dbReference type="InterPro" id="IPR000631">
    <property type="entry name" value="CARKD"/>
</dbReference>
<sequence length="504" mass="53856">MKIFTSAQIHELDKYTIEHEPIDSIDLMERAAKAIARSIAEEWSTATPVVVFAGPGNNGGDALAVARLLAEQGYGVSAFLFNITGHLSADCAANKDRLVSVKKIQQFIEVKQEFDPPHLDAGTLVVDGLFGSGLNKPLAGGFASLVKYINASPASVVSIDVPSGLMAEDNTYNVRANTIHADLTLTLQQPKLSFLFAENQHYIGRLKVLDIRISEEGMAKTDARYHIVDENEVRPLLKKRSDFAHKGSMGNALLVAGSYGMGGAAVLAARACLRAGVGKVTVHSPKCNSLVLQISVPEAVVQLDQEETVFSEPVDAEDYTALGIGPGLGQSETTAIALIAQLRRTQCPIVADADALNILANHRAWLQQLPKGIILTPHPKEFDRINGHCADSYERLSRACDMAERLGAYIIVKGHYSALCKPDGHVAFNPTGNAGMATAGSGDVLTGIITALLARGYKQADACTVGMYLHGLAGDIAARSLGKESLTAGDIINYLPQAFMRLED</sequence>
<comment type="similarity">
    <text evidence="3 19">In the N-terminal section; belongs to the NnrE/AIBP family.</text>
</comment>
<evidence type="ECO:0000256" key="14">
    <source>
        <dbReference type="ARBA" id="ARBA00025153"/>
    </source>
</evidence>
<dbReference type="Gene3D" id="3.40.50.10260">
    <property type="entry name" value="YjeF N-terminal domain"/>
    <property type="match status" value="1"/>
</dbReference>
<dbReference type="Pfam" id="PF01256">
    <property type="entry name" value="Carb_kinase"/>
    <property type="match status" value="1"/>
</dbReference>
<dbReference type="HAMAP" id="MF_01966">
    <property type="entry name" value="NADHX_epimerase"/>
    <property type="match status" value="1"/>
</dbReference>
<evidence type="ECO:0000256" key="4">
    <source>
        <dbReference type="ARBA" id="ARBA00009524"/>
    </source>
</evidence>
<comment type="caution">
    <text evidence="22">The sequence shown here is derived from an EMBL/GenBank/DDBJ whole genome shotgun (WGS) entry which is preliminary data.</text>
</comment>
<feature type="binding site" evidence="18">
    <location>
        <begin position="131"/>
        <end position="137"/>
    </location>
    <ligand>
        <name>(6S)-NADPHX</name>
        <dbReference type="ChEBI" id="CHEBI:64076"/>
    </ligand>
</feature>
<dbReference type="AlphaFoldDB" id="A0A938WP49"/>
<comment type="catalytic activity">
    <reaction evidence="1 18 19">
        <text>(6R)-NADHX = (6S)-NADHX</text>
        <dbReference type="Rhea" id="RHEA:32215"/>
        <dbReference type="ChEBI" id="CHEBI:64074"/>
        <dbReference type="ChEBI" id="CHEBI:64075"/>
        <dbReference type="EC" id="5.1.99.6"/>
    </reaction>
</comment>
<proteinExistence type="inferred from homology"/>
<evidence type="ECO:0000256" key="13">
    <source>
        <dbReference type="ARBA" id="ARBA00023268"/>
    </source>
</evidence>
<evidence type="ECO:0000256" key="5">
    <source>
        <dbReference type="ARBA" id="ARBA00022723"/>
    </source>
</evidence>
<comment type="catalytic activity">
    <reaction evidence="15 17 19">
        <text>(6S)-NADHX + ADP = AMP + phosphate + NADH + H(+)</text>
        <dbReference type="Rhea" id="RHEA:32223"/>
        <dbReference type="ChEBI" id="CHEBI:15378"/>
        <dbReference type="ChEBI" id="CHEBI:43474"/>
        <dbReference type="ChEBI" id="CHEBI:57945"/>
        <dbReference type="ChEBI" id="CHEBI:64074"/>
        <dbReference type="ChEBI" id="CHEBI:456215"/>
        <dbReference type="ChEBI" id="CHEBI:456216"/>
        <dbReference type="EC" id="4.2.1.136"/>
    </reaction>
</comment>
<dbReference type="GO" id="GO:0005524">
    <property type="term" value="F:ATP binding"/>
    <property type="evidence" value="ECO:0007669"/>
    <property type="project" value="UniProtKB-UniRule"/>
</dbReference>
<dbReference type="PROSITE" id="PS01050">
    <property type="entry name" value="YJEF_C_2"/>
    <property type="match status" value="1"/>
</dbReference>
<feature type="binding site" evidence="18">
    <location>
        <position position="160"/>
    </location>
    <ligand>
        <name>(6S)-NADPHX</name>
        <dbReference type="ChEBI" id="CHEBI:64076"/>
    </ligand>
</feature>
<keyword evidence="6 17" id="KW-0547">Nucleotide-binding</keyword>
<evidence type="ECO:0000256" key="6">
    <source>
        <dbReference type="ARBA" id="ARBA00022741"/>
    </source>
</evidence>
<feature type="binding site" evidence="17">
    <location>
        <position position="443"/>
    </location>
    <ligand>
        <name>(6S)-NADPHX</name>
        <dbReference type="ChEBI" id="CHEBI:64076"/>
    </ligand>
</feature>
<name>A0A938WP49_9BACT</name>
<dbReference type="HAMAP" id="MF_01965">
    <property type="entry name" value="NADHX_dehydratase"/>
    <property type="match status" value="1"/>
</dbReference>
<evidence type="ECO:0000256" key="12">
    <source>
        <dbReference type="ARBA" id="ARBA00023239"/>
    </source>
</evidence>
<feature type="binding site" evidence="18">
    <location>
        <position position="127"/>
    </location>
    <ligand>
        <name>K(+)</name>
        <dbReference type="ChEBI" id="CHEBI:29103"/>
    </ligand>
</feature>
<organism evidence="22 23">
    <name type="scientific">Marseilla massiliensis</name>
    <dbReference type="NCBI Taxonomy" id="1841864"/>
    <lineage>
        <taxon>Bacteria</taxon>
        <taxon>Pseudomonadati</taxon>
        <taxon>Bacteroidota</taxon>
        <taxon>Bacteroidia</taxon>
        <taxon>Bacteroidales</taxon>
        <taxon>Prevotellaceae</taxon>
        <taxon>Marseilla</taxon>
    </lineage>
</organism>
<dbReference type="NCBIfam" id="TIGR00197">
    <property type="entry name" value="yjeF_nterm"/>
    <property type="match status" value="1"/>
</dbReference>
<keyword evidence="13" id="KW-0511">Multifunctional enzyme</keyword>
<feature type="binding site" evidence="17">
    <location>
        <position position="264"/>
    </location>
    <ligand>
        <name>(6S)-NADPHX</name>
        <dbReference type="ChEBI" id="CHEBI:64076"/>
    </ligand>
</feature>
<evidence type="ECO:0000256" key="3">
    <source>
        <dbReference type="ARBA" id="ARBA00006001"/>
    </source>
</evidence>
<accession>A0A938WP49</accession>
<comment type="similarity">
    <text evidence="4 19">In the C-terminal section; belongs to the NnrD/CARKD family.</text>
</comment>
<keyword evidence="7 17" id="KW-0067">ATP-binding</keyword>
<dbReference type="Proteomes" id="UP000764045">
    <property type="component" value="Unassembled WGS sequence"/>
</dbReference>
<dbReference type="EC" id="5.1.99.6" evidence="19"/>
<comment type="cofactor">
    <cofactor evidence="18 19">
        <name>K(+)</name>
        <dbReference type="ChEBI" id="CHEBI:29103"/>
    </cofactor>
    <text evidence="18 19">Binds 1 potassium ion per subunit.</text>
</comment>
<dbReference type="InterPro" id="IPR036652">
    <property type="entry name" value="YjeF_N_dom_sf"/>
</dbReference>
<dbReference type="InterPro" id="IPR004443">
    <property type="entry name" value="YjeF_N_dom"/>
</dbReference>
<evidence type="ECO:0000256" key="8">
    <source>
        <dbReference type="ARBA" id="ARBA00022857"/>
    </source>
</evidence>
<evidence type="ECO:0000313" key="22">
    <source>
        <dbReference type="EMBL" id="MBM6662537.1"/>
    </source>
</evidence>
<dbReference type="PANTHER" id="PTHR12592">
    <property type="entry name" value="ATP-DEPENDENT (S)-NAD(P)H-HYDRATE DEHYDRATASE FAMILY MEMBER"/>
    <property type="match status" value="1"/>
</dbReference>
<evidence type="ECO:0000256" key="15">
    <source>
        <dbReference type="ARBA" id="ARBA00048238"/>
    </source>
</evidence>